<dbReference type="PANTHER" id="PTHR33885:SF3">
    <property type="entry name" value="PHAGE SHOCK PROTEIN C"/>
    <property type="match status" value="1"/>
</dbReference>
<reference evidence="8 9" key="1">
    <citation type="submission" date="2017-06" db="EMBL/GenBank/DDBJ databases">
        <authorList>
            <person name="Kim H.J."/>
            <person name="Triplett B.A."/>
        </authorList>
    </citation>
    <scope>NUCLEOTIDE SEQUENCE [LARGE SCALE GENOMIC DNA]</scope>
    <source>
        <strain evidence="8 9">SCA</strain>
    </source>
</reference>
<gene>
    <name evidence="8" type="ORF">SAMN05446037_100381</name>
</gene>
<dbReference type="PANTHER" id="PTHR33885">
    <property type="entry name" value="PHAGE SHOCK PROTEIN C"/>
    <property type="match status" value="1"/>
</dbReference>
<evidence type="ECO:0000313" key="8">
    <source>
        <dbReference type="EMBL" id="SNS04087.1"/>
    </source>
</evidence>
<protein>
    <submittedName>
        <fullName evidence="8">Phage shock protein C (PspC) family protein</fullName>
    </submittedName>
</protein>
<evidence type="ECO:0000256" key="4">
    <source>
        <dbReference type="ARBA" id="ARBA00022989"/>
    </source>
</evidence>
<name>A0A239B818_9FIRM</name>
<dbReference type="OrthoDB" id="9815286at2"/>
<dbReference type="RefSeq" id="WP_089281579.1">
    <property type="nucleotide sequence ID" value="NZ_FZOJ01000003.1"/>
</dbReference>
<evidence type="ECO:0000259" key="7">
    <source>
        <dbReference type="Pfam" id="PF04024"/>
    </source>
</evidence>
<evidence type="ECO:0000256" key="6">
    <source>
        <dbReference type="SAM" id="Phobius"/>
    </source>
</evidence>
<proteinExistence type="predicted"/>
<feature type="domain" description="Phage shock protein PspC N-terminal" evidence="7">
    <location>
        <begin position="3"/>
        <end position="59"/>
    </location>
</feature>
<dbReference type="InterPro" id="IPR007168">
    <property type="entry name" value="Phageshock_PspC_N"/>
</dbReference>
<dbReference type="Proteomes" id="UP000198304">
    <property type="component" value="Unassembled WGS sequence"/>
</dbReference>
<keyword evidence="4 6" id="KW-1133">Transmembrane helix</keyword>
<keyword evidence="2" id="KW-1003">Cell membrane</keyword>
<dbReference type="EMBL" id="FZOJ01000003">
    <property type="protein sequence ID" value="SNS04087.1"/>
    <property type="molecule type" value="Genomic_DNA"/>
</dbReference>
<sequence length="63" mass="6786">MAKKLYLSSTDKKISGVCGGIAEYFDLDSTLVRLGWILFCLAGGSGVIGYIIAAMIMPHRSDM</sequence>
<accession>A0A239B818</accession>
<dbReference type="GO" id="GO:0005886">
    <property type="term" value="C:plasma membrane"/>
    <property type="evidence" value="ECO:0007669"/>
    <property type="project" value="UniProtKB-SubCell"/>
</dbReference>
<dbReference type="Pfam" id="PF04024">
    <property type="entry name" value="PspC"/>
    <property type="match status" value="1"/>
</dbReference>
<evidence type="ECO:0000256" key="2">
    <source>
        <dbReference type="ARBA" id="ARBA00022475"/>
    </source>
</evidence>
<evidence type="ECO:0000256" key="5">
    <source>
        <dbReference type="ARBA" id="ARBA00023136"/>
    </source>
</evidence>
<evidence type="ECO:0000256" key="1">
    <source>
        <dbReference type="ARBA" id="ARBA00004162"/>
    </source>
</evidence>
<evidence type="ECO:0000313" key="9">
    <source>
        <dbReference type="Proteomes" id="UP000198304"/>
    </source>
</evidence>
<keyword evidence="3 6" id="KW-0812">Transmembrane</keyword>
<evidence type="ECO:0000256" key="3">
    <source>
        <dbReference type="ARBA" id="ARBA00022692"/>
    </source>
</evidence>
<dbReference type="InterPro" id="IPR052027">
    <property type="entry name" value="PspC"/>
</dbReference>
<comment type="subcellular location">
    <subcellularLocation>
        <location evidence="1">Cell membrane</location>
        <topology evidence="1">Single-pass membrane protein</topology>
    </subcellularLocation>
</comment>
<organism evidence="8 9">
    <name type="scientific">Anaerovirgula multivorans</name>
    <dbReference type="NCBI Taxonomy" id="312168"/>
    <lineage>
        <taxon>Bacteria</taxon>
        <taxon>Bacillati</taxon>
        <taxon>Bacillota</taxon>
        <taxon>Clostridia</taxon>
        <taxon>Peptostreptococcales</taxon>
        <taxon>Natronincolaceae</taxon>
        <taxon>Anaerovirgula</taxon>
    </lineage>
</organism>
<feature type="transmembrane region" description="Helical" evidence="6">
    <location>
        <begin position="34"/>
        <end position="57"/>
    </location>
</feature>
<dbReference type="AlphaFoldDB" id="A0A239B818"/>
<keyword evidence="5 6" id="KW-0472">Membrane</keyword>
<keyword evidence="9" id="KW-1185">Reference proteome</keyword>